<protein>
    <submittedName>
        <fullName evidence="1">Uncharacterized protein</fullName>
    </submittedName>
</protein>
<gene>
    <name evidence="1" type="ORF">HHI36_015138</name>
</gene>
<keyword evidence="2" id="KW-1185">Reference proteome</keyword>
<sequence length="126" mass="14575">MITESVQGKLKGKYANHDQSLLRIELNLTLLRVDGPNYCDLNLSDRTNHNSEVLDYGHISQMFQFDSVISCCIHRNLGNPIDSGDDEKFFLLENFKRIYVNFSPSFENRCFPTYASRSYSPETKKL</sequence>
<comment type="caution">
    <text evidence="1">The sequence shown here is derived from an EMBL/GenBank/DDBJ whole genome shotgun (WGS) entry which is preliminary data.</text>
</comment>
<evidence type="ECO:0000313" key="2">
    <source>
        <dbReference type="Proteomes" id="UP001516400"/>
    </source>
</evidence>
<dbReference type="Proteomes" id="UP001516400">
    <property type="component" value="Unassembled WGS sequence"/>
</dbReference>
<name>A0ABD2N4S1_9CUCU</name>
<accession>A0ABD2N4S1</accession>
<dbReference type="AlphaFoldDB" id="A0ABD2N4S1"/>
<evidence type="ECO:0000313" key="1">
    <source>
        <dbReference type="EMBL" id="KAL3273708.1"/>
    </source>
</evidence>
<organism evidence="1 2">
    <name type="scientific">Cryptolaemus montrouzieri</name>
    <dbReference type="NCBI Taxonomy" id="559131"/>
    <lineage>
        <taxon>Eukaryota</taxon>
        <taxon>Metazoa</taxon>
        <taxon>Ecdysozoa</taxon>
        <taxon>Arthropoda</taxon>
        <taxon>Hexapoda</taxon>
        <taxon>Insecta</taxon>
        <taxon>Pterygota</taxon>
        <taxon>Neoptera</taxon>
        <taxon>Endopterygota</taxon>
        <taxon>Coleoptera</taxon>
        <taxon>Polyphaga</taxon>
        <taxon>Cucujiformia</taxon>
        <taxon>Coccinelloidea</taxon>
        <taxon>Coccinellidae</taxon>
        <taxon>Scymninae</taxon>
        <taxon>Scymnini</taxon>
        <taxon>Cryptolaemus</taxon>
    </lineage>
</organism>
<proteinExistence type="predicted"/>
<reference evidence="1 2" key="1">
    <citation type="journal article" date="2021" name="BMC Biol.">
        <title>Horizontally acquired antibacterial genes associated with adaptive radiation of ladybird beetles.</title>
        <authorList>
            <person name="Li H.S."/>
            <person name="Tang X.F."/>
            <person name="Huang Y.H."/>
            <person name="Xu Z.Y."/>
            <person name="Chen M.L."/>
            <person name="Du X.Y."/>
            <person name="Qiu B.Y."/>
            <person name="Chen P.T."/>
            <person name="Zhang W."/>
            <person name="Slipinski A."/>
            <person name="Escalona H.E."/>
            <person name="Waterhouse R.M."/>
            <person name="Zwick A."/>
            <person name="Pang H."/>
        </authorList>
    </citation>
    <scope>NUCLEOTIDE SEQUENCE [LARGE SCALE GENOMIC DNA]</scope>
    <source>
        <strain evidence="1">SYSU2018</strain>
    </source>
</reference>
<dbReference type="EMBL" id="JABFTP020000062">
    <property type="protein sequence ID" value="KAL3273708.1"/>
    <property type="molecule type" value="Genomic_DNA"/>
</dbReference>